<name>A0AAD6QRV7_9ROSI</name>
<dbReference type="EMBL" id="JAQIZT010000006">
    <property type="protein sequence ID" value="KAJ6995075.1"/>
    <property type="molecule type" value="Genomic_DNA"/>
</dbReference>
<comment type="caution">
    <text evidence="1">The sequence shown here is derived from an EMBL/GenBank/DDBJ whole genome shotgun (WGS) entry which is preliminary data.</text>
</comment>
<evidence type="ECO:0000313" key="2">
    <source>
        <dbReference type="Proteomes" id="UP001164929"/>
    </source>
</evidence>
<proteinExistence type="predicted"/>
<dbReference type="Proteomes" id="UP001164929">
    <property type="component" value="Chromosome 6"/>
</dbReference>
<dbReference type="AlphaFoldDB" id="A0AAD6QRV7"/>
<gene>
    <name evidence="1" type="ORF">NC653_017766</name>
</gene>
<reference evidence="1" key="1">
    <citation type="journal article" date="2023" name="Mol. Ecol. Resour.">
        <title>Chromosome-level genome assembly of a triploid poplar Populus alba 'Berolinensis'.</title>
        <authorList>
            <person name="Chen S."/>
            <person name="Yu Y."/>
            <person name="Wang X."/>
            <person name="Wang S."/>
            <person name="Zhang T."/>
            <person name="Zhou Y."/>
            <person name="He R."/>
            <person name="Meng N."/>
            <person name="Wang Y."/>
            <person name="Liu W."/>
            <person name="Liu Z."/>
            <person name="Liu J."/>
            <person name="Guo Q."/>
            <person name="Huang H."/>
            <person name="Sederoff R.R."/>
            <person name="Wang G."/>
            <person name="Qu G."/>
            <person name="Chen S."/>
        </authorList>
    </citation>
    <scope>NUCLEOTIDE SEQUENCE</scope>
    <source>
        <strain evidence="1">SC-2020</strain>
    </source>
</reference>
<evidence type="ECO:0000313" key="1">
    <source>
        <dbReference type="EMBL" id="KAJ6995075.1"/>
    </source>
</evidence>
<keyword evidence="2" id="KW-1185">Reference proteome</keyword>
<organism evidence="1 2">
    <name type="scientific">Populus alba x Populus x berolinensis</name>
    <dbReference type="NCBI Taxonomy" id="444605"/>
    <lineage>
        <taxon>Eukaryota</taxon>
        <taxon>Viridiplantae</taxon>
        <taxon>Streptophyta</taxon>
        <taxon>Embryophyta</taxon>
        <taxon>Tracheophyta</taxon>
        <taxon>Spermatophyta</taxon>
        <taxon>Magnoliopsida</taxon>
        <taxon>eudicotyledons</taxon>
        <taxon>Gunneridae</taxon>
        <taxon>Pentapetalae</taxon>
        <taxon>rosids</taxon>
        <taxon>fabids</taxon>
        <taxon>Malpighiales</taxon>
        <taxon>Salicaceae</taxon>
        <taxon>Saliceae</taxon>
        <taxon>Populus</taxon>
    </lineage>
</organism>
<protein>
    <submittedName>
        <fullName evidence="1">Uncharacterized protein</fullName>
    </submittedName>
</protein>
<accession>A0AAD6QRV7</accession>
<sequence>MLEDPNNGEFSFVARYMRIDSSLDVRKLA</sequence>